<dbReference type="AlphaFoldDB" id="A0A6C0CF61"/>
<organism evidence="1">
    <name type="scientific">viral metagenome</name>
    <dbReference type="NCBI Taxonomy" id="1070528"/>
    <lineage>
        <taxon>unclassified sequences</taxon>
        <taxon>metagenomes</taxon>
        <taxon>organismal metagenomes</taxon>
    </lineage>
</organism>
<protein>
    <recommendedName>
        <fullName evidence="2">Glycosyltransferase</fullName>
    </recommendedName>
</protein>
<proteinExistence type="predicted"/>
<accession>A0A6C0CF61</accession>
<evidence type="ECO:0008006" key="2">
    <source>
        <dbReference type="Google" id="ProtNLM"/>
    </source>
</evidence>
<sequence>MGCLEASHHPYILMENLKDYRYQSCVANLYTEKYEGCASSASSAAIDNEKTHYWIIDSAGEFALAHWIYEAFIFIPILIELNKYAATAATAANAAKADIKIMTKNPKKYVKSMLRFFGIKNEVVGKIDNYNNYCYFPKVYSMNTSQHIETDEYYNLYLNLYISYIQRNVPSIESINLVFLPRNTIDNYEPNDRIIANTDKIKEIVIENGGTVLDTYALNNIKYQFAIINNADILILDYGSSVFLNCIFLKNKKIYIIDNLNQAQQHHRFSINNFLYNKITSNNDVRIITSGDLSIIEAAARAARAARAS</sequence>
<name>A0A6C0CF61_9ZZZZ</name>
<evidence type="ECO:0000313" key="1">
    <source>
        <dbReference type="EMBL" id="QHT02309.1"/>
    </source>
</evidence>
<dbReference type="EMBL" id="MN739392">
    <property type="protein sequence ID" value="QHT02309.1"/>
    <property type="molecule type" value="Genomic_DNA"/>
</dbReference>
<reference evidence="1" key="1">
    <citation type="journal article" date="2020" name="Nature">
        <title>Giant virus diversity and host interactions through global metagenomics.</title>
        <authorList>
            <person name="Schulz F."/>
            <person name="Roux S."/>
            <person name="Paez-Espino D."/>
            <person name="Jungbluth S."/>
            <person name="Walsh D.A."/>
            <person name="Denef V.J."/>
            <person name="McMahon K.D."/>
            <person name="Konstantinidis K.T."/>
            <person name="Eloe-Fadrosh E.A."/>
            <person name="Kyrpides N.C."/>
            <person name="Woyke T."/>
        </authorList>
    </citation>
    <scope>NUCLEOTIDE SEQUENCE</scope>
    <source>
        <strain evidence="1">GVMAG-M-3300020565-3</strain>
    </source>
</reference>